<gene>
    <name evidence="1" type="ORF">ERS852429_02654</name>
</gene>
<organism evidence="1 2">
    <name type="scientific">Parabacteroides distasonis</name>
    <dbReference type="NCBI Taxonomy" id="823"/>
    <lineage>
        <taxon>Bacteria</taxon>
        <taxon>Pseudomonadati</taxon>
        <taxon>Bacteroidota</taxon>
        <taxon>Bacteroidia</taxon>
        <taxon>Bacteroidales</taxon>
        <taxon>Tannerellaceae</taxon>
        <taxon>Parabacteroides</taxon>
    </lineage>
</organism>
<reference evidence="1 2" key="1">
    <citation type="submission" date="2015-09" db="EMBL/GenBank/DDBJ databases">
        <authorList>
            <consortium name="Pathogen Informatics"/>
        </authorList>
    </citation>
    <scope>NUCLEOTIDE SEQUENCE [LARGE SCALE GENOMIC DNA]</scope>
    <source>
        <strain evidence="1 2">2789STDY5608872</strain>
    </source>
</reference>
<dbReference type="AlphaFoldDB" id="A0A173V6V3"/>
<dbReference type="EMBL" id="CYXP01000006">
    <property type="protein sequence ID" value="CUN22470.1"/>
    <property type="molecule type" value="Genomic_DNA"/>
</dbReference>
<evidence type="ECO:0000313" key="1">
    <source>
        <dbReference type="EMBL" id="CUN22470.1"/>
    </source>
</evidence>
<dbReference type="GO" id="GO:0003677">
    <property type="term" value="F:DNA binding"/>
    <property type="evidence" value="ECO:0007669"/>
    <property type="project" value="InterPro"/>
</dbReference>
<name>A0A173V6V3_PARDI</name>
<accession>A0A173V6V3</accession>
<sequence>MNTIRDIRFKYDITNIDLSNVLGINKSTISTILDRDINTLSIKQLCSLREYTKSTFNELLGEQVFTPDNIDNQTDNTKHTSLSDNLVIIEENEIHLHPKFAEAIRKAIQDNKE</sequence>
<dbReference type="Gene3D" id="1.10.260.40">
    <property type="entry name" value="lambda repressor-like DNA-binding domains"/>
    <property type="match status" value="1"/>
</dbReference>
<dbReference type="SUPFAM" id="SSF47413">
    <property type="entry name" value="lambda repressor-like DNA-binding domains"/>
    <property type="match status" value="1"/>
</dbReference>
<dbReference type="RefSeq" id="WP_057319543.1">
    <property type="nucleotide sequence ID" value="NZ_AP019729.1"/>
</dbReference>
<proteinExistence type="predicted"/>
<dbReference type="InterPro" id="IPR010982">
    <property type="entry name" value="Lambda_DNA-bd_dom_sf"/>
</dbReference>
<evidence type="ECO:0000313" key="2">
    <source>
        <dbReference type="Proteomes" id="UP000095591"/>
    </source>
</evidence>
<protein>
    <submittedName>
        <fullName evidence="1">Uncharacterized protein</fullName>
    </submittedName>
</protein>
<dbReference type="Proteomes" id="UP000095591">
    <property type="component" value="Unassembled WGS sequence"/>
</dbReference>